<keyword evidence="3 8" id="KW-0808">Transferase</keyword>
<dbReference type="PROSITE" id="PS51219">
    <property type="entry name" value="DPCK"/>
    <property type="match status" value="1"/>
</dbReference>
<keyword evidence="7 8" id="KW-0173">Coenzyme A biosynthesis</keyword>
<keyword evidence="4 8" id="KW-0547">Nucleotide-binding</keyword>
<dbReference type="NCBIfam" id="TIGR00152">
    <property type="entry name" value="dephospho-CoA kinase"/>
    <property type="match status" value="1"/>
</dbReference>
<dbReference type="GO" id="GO:0005524">
    <property type="term" value="F:ATP binding"/>
    <property type="evidence" value="ECO:0007669"/>
    <property type="project" value="UniProtKB-UniRule"/>
</dbReference>
<dbReference type="EC" id="2.7.1.24" evidence="8 9"/>
<evidence type="ECO:0000256" key="6">
    <source>
        <dbReference type="ARBA" id="ARBA00022840"/>
    </source>
</evidence>
<dbReference type="STRING" id="46223.SAMN05421852_102103"/>
<comment type="similarity">
    <text evidence="1 8">Belongs to the CoaE family.</text>
</comment>
<dbReference type="GO" id="GO:0004140">
    <property type="term" value="F:dephospho-CoA kinase activity"/>
    <property type="evidence" value="ECO:0007669"/>
    <property type="project" value="UniProtKB-UniRule"/>
</dbReference>
<evidence type="ECO:0000256" key="4">
    <source>
        <dbReference type="ARBA" id="ARBA00022741"/>
    </source>
</evidence>
<dbReference type="PANTHER" id="PTHR10695:SF46">
    <property type="entry name" value="BIFUNCTIONAL COENZYME A SYNTHASE-RELATED"/>
    <property type="match status" value="1"/>
</dbReference>
<name>A0A1I3LAR3_9BACL</name>
<keyword evidence="2 8" id="KW-0963">Cytoplasm</keyword>
<comment type="subcellular location">
    <subcellularLocation>
        <location evidence="8">Cytoplasm</location>
    </subcellularLocation>
</comment>
<dbReference type="GO" id="GO:0005737">
    <property type="term" value="C:cytoplasm"/>
    <property type="evidence" value="ECO:0007669"/>
    <property type="project" value="UniProtKB-SubCell"/>
</dbReference>
<evidence type="ECO:0000313" key="10">
    <source>
        <dbReference type="EMBL" id="SFI81566.1"/>
    </source>
</evidence>
<dbReference type="InterPro" id="IPR001977">
    <property type="entry name" value="Depp_CoAkinase"/>
</dbReference>
<dbReference type="CDD" id="cd02022">
    <property type="entry name" value="DPCK"/>
    <property type="match status" value="1"/>
</dbReference>
<evidence type="ECO:0000313" key="11">
    <source>
        <dbReference type="Proteomes" id="UP000199545"/>
    </source>
</evidence>
<sequence>MRVGLTGGIATGKSTVSQMFRARGAYIVDADQIAREVVEPGTEGARKVREQFGDHVFFSNGQLNRAVLGEMIFKDRSLRFKLNQILHPIIMKEMEKRTNLIYKQDAQAIVIWDVPLLIEENLTKFVEKVIVVYIPESIQLERLMKRNQLSKEEAYHRIAAQLSIEEKRRYADFLIDNSRTLENTERQVDQIWNYLKSRSGSSQP</sequence>
<comment type="function">
    <text evidence="8">Catalyzes the phosphorylation of the 3'-hydroxyl group of dephosphocoenzyme A to form coenzyme A.</text>
</comment>
<proteinExistence type="inferred from homology"/>
<dbReference type="RefSeq" id="WP_093227871.1">
    <property type="nucleotide sequence ID" value="NZ_FORR01000002.1"/>
</dbReference>
<keyword evidence="11" id="KW-1185">Reference proteome</keyword>
<dbReference type="SUPFAM" id="SSF52540">
    <property type="entry name" value="P-loop containing nucleoside triphosphate hydrolases"/>
    <property type="match status" value="1"/>
</dbReference>
<evidence type="ECO:0000256" key="5">
    <source>
        <dbReference type="ARBA" id="ARBA00022777"/>
    </source>
</evidence>
<dbReference type="AlphaFoldDB" id="A0A1I3LAR3"/>
<dbReference type="Proteomes" id="UP000199545">
    <property type="component" value="Unassembled WGS sequence"/>
</dbReference>
<keyword evidence="5 8" id="KW-0418">Kinase</keyword>
<evidence type="ECO:0000256" key="7">
    <source>
        <dbReference type="ARBA" id="ARBA00022993"/>
    </source>
</evidence>
<dbReference type="FunFam" id="3.40.50.300:FF:000991">
    <property type="entry name" value="Dephospho-CoA kinase"/>
    <property type="match status" value="1"/>
</dbReference>
<evidence type="ECO:0000256" key="9">
    <source>
        <dbReference type="NCBIfam" id="TIGR00152"/>
    </source>
</evidence>
<organism evidence="10 11">
    <name type="scientific">Thermoflavimicrobium dichotomicum</name>
    <dbReference type="NCBI Taxonomy" id="46223"/>
    <lineage>
        <taxon>Bacteria</taxon>
        <taxon>Bacillati</taxon>
        <taxon>Bacillota</taxon>
        <taxon>Bacilli</taxon>
        <taxon>Bacillales</taxon>
        <taxon>Thermoactinomycetaceae</taxon>
        <taxon>Thermoflavimicrobium</taxon>
    </lineage>
</organism>
<dbReference type="OrthoDB" id="9812943at2"/>
<dbReference type="PANTHER" id="PTHR10695">
    <property type="entry name" value="DEPHOSPHO-COA KINASE-RELATED"/>
    <property type="match status" value="1"/>
</dbReference>
<dbReference type="EMBL" id="FORR01000002">
    <property type="protein sequence ID" value="SFI81566.1"/>
    <property type="molecule type" value="Genomic_DNA"/>
</dbReference>
<dbReference type="Gene3D" id="3.40.50.300">
    <property type="entry name" value="P-loop containing nucleotide triphosphate hydrolases"/>
    <property type="match status" value="1"/>
</dbReference>
<dbReference type="HAMAP" id="MF_00376">
    <property type="entry name" value="Dephospho_CoA_kinase"/>
    <property type="match status" value="1"/>
</dbReference>
<evidence type="ECO:0000256" key="2">
    <source>
        <dbReference type="ARBA" id="ARBA00022490"/>
    </source>
</evidence>
<keyword evidence="6 8" id="KW-0067">ATP-binding</keyword>
<dbReference type="UniPathway" id="UPA00241">
    <property type="reaction ID" value="UER00356"/>
</dbReference>
<gene>
    <name evidence="8" type="primary">coaE</name>
    <name evidence="10" type="ORF">SAMN05421852_102103</name>
</gene>
<evidence type="ECO:0000256" key="8">
    <source>
        <dbReference type="HAMAP-Rule" id="MF_00376"/>
    </source>
</evidence>
<comment type="pathway">
    <text evidence="8">Cofactor biosynthesis; coenzyme A biosynthesis; CoA from (R)-pantothenate: step 5/5.</text>
</comment>
<accession>A0A1I3LAR3</accession>
<evidence type="ECO:0000256" key="3">
    <source>
        <dbReference type="ARBA" id="ARBA00022679"/>
    </source>
</evidence>
<dbReference type="Pfam" id="PF01121">
    <property type="entry name" value="CoaE"/>
    <property type="match status" value="1"/>
</dbReference>
<evidence type="ECO:0000256" key="1">
    <source>
        <dbReference type="ARBA" id="ARBA00009018"/>
    </source>
</evidence>
<feature type="binding site" evidence="8">
    <location>
        <begin position="10"/>
        <end position="15"/>
    </location>
    <ligand>
        <name>ATP</name>
        <dbReference type="ChEBI" id="CHEBI:30616"/>
    </ligand>
</feature>
<protein>
    <recommendedName>
        <fullName evidence="8 9">Dephospho-CoA kinase</fullName>
        <ecNumber evidence="8 9">2.7.1.24</ecNumber>
    </recommendedName>
    <alternativeName>
        <fullName evidence="8">Dephosphocoenzyme A kinase</fullName>
    </alternativeName>
</protein>
<dbReference type="GO" id="GO:0015937">
    <property type="term" value="P:coenzyme A biosynthetic process"/>
    <property type="evidence" value="ECO:0007669"/>
    <property type="project" value="UniProtKB-UniRule"/>
</dbReference>
<reference evidence="10 11" key="1">
    <citation type="submission" date="2016-10" db="EMBL/GenBank/DDBJ databases">
        <authorList>
            <person name="de Groot N.N."/>
        </authorList>
    </citation>
    <scope>NUCLEOTIDE SEQUENCE [LARGE SCALE GENOMIC DNA]</scope>
    <source>
        <strain evidence="10 11">DSM 44778</strain>
    </source>
</reference>
<dbReference type="InterPro" id="IPR027417">
    <property type="entry name" value="P-loop_NTPase"/>
</dbReference>
<comment type="catalytic activity">
    <reaction evidence="8">
        <text>3'-dephospho-CoA + ATP = ADP + CoA + H(+)</text>
        <dbReference type="Rhea" id="RHEA:18245"/>
        <dbReference type="ChEBI" id="CHEBI:15378"/>
        <dbReference type="ChEBI" id="CHEBI:30616"/>
        <dbReference type="ChEBI" id="CHEBI:57287"/>
        <dbReference type="ChEBI" id="CHEBI:57328"/>
        <dbReference type="ChEBI" id="CHEBI:456216"/>
        <dbReference type="EC" id="2.7.1.24"/>
    </reaction>
</comment>